<dbReference type="AlphaFoldDB" id="A0A089LF21"/>
<proteinExistence type="predicted"/>
<evidence type="ECO:0000259" key="1">
    <source>
        <dbReference type="Pfam" id="PF13524"/>
    </source>
</evidence>
<accession>A0A089LF21</accession>
<sequence length="354" mass="40079">MNKKTKHRIRTTGKTIRLHPRSRKLIAHTVIRALKNINIMQQQSSANLPQPARAVEFKKLRILLVSSMSGEELWQTEQLIADQFRLLTKEVVAIKAYQSFSTALVQLNPDLLLVVGSDADFSDNDLEVIRRATLKKAIWLTDSSGTSSSTGRLAALFNYVFTQNMYHIPFYQHSGSSSVNYLPFAADRNIFSPKYVDDAYRCDLLLLGDVLPAGIAYFHELSPQLSGCKVYAAGKGWEEYPEITLVSPGTELQDYYNGAEIIIHWGQPPLRAFQIASCGAVQLAEDHPNLYAYMNPGEDIITYHTSRELSEKLSYYRDHPESARTVATRALWRSTYDYSFMQITAKLLHTVFNS</sequence>
<dbReference type="OrthoDB" id="2653316at2"/>
<dbReference type="HOGENOM" id="CLU_782658_0_0_9"/>
<gene>
    <name evidence="2" type="ORF">PBOR_22605</name>
</gene>
<evidence type="ECO:0000313" key="3">
    <source>
        <dbReference type="Proteomes" id="UP000029518"/>
    </source>
</evidence>
<organism evidence="2 3">
    <name type="scientific">Paenibacillus borealis</name>
    <dbReference type="NCBI Taxonomy" id="160799"/>
    <lineage>
        <taxon>Bacteria</taxon>
        <taxon>Bacillati</taxon>
        <taxon>Bacillota</taxon>
        <taxon>Bacilli</taxon>
        <taxon>Bacillales</taxon>
        <taxon>Paenibacillaceae</taxon>
        <taxon>Paenibacillus</taxon>
    </lineage>
</organism>
<keyword evidence="3" id="KW-1185">Reference proteome</keyword>
<protein>
    <recommendedName>
        <fullName evidence="1">Spore protein YkvP/CgeB glycosyl transferase-like domain-containing protein</fullName>
    </recommendedName>
</protein>
<evidence type="ECO:0000313" key="2">
    <source>
        <dbReference type="EMBL" id="AIQ59422.1"/>
    </source>
</evidence>
<dbReference type="KEGG" id="pbd:PBOR_22605"/>
<reference evidence="2" key="1">
    <citation type="submission" date="2014-08" db="EMBL/GenBank/DDBJ databases">
        <title>Comparative genomics of the Paenibacillus odorifer group.</title>
        <authorList>
            <person name="den Bakker H.C."/>
            <person name="Tsai Y.-C.Y.-C."/>
            <person name="Martin N."/>
            <person name="Korlach J."/>
            <person name="Wiedmann M."/>
        </authorList>
    </citation>
    <scope>NUCLEOTIDE SEQUENCE [LARGE SCALE GENOMIC DNA]</scope>
    <source>
        <strain evidence="2">DSM 13188</strain>
    </source>
</reference>
<dbReference type="InterPro" id="IPR055259">
    <property type="entry name" value="YkvP/CgeB_Glyco_trans-like"/>
</dbReference>
<dbReference type="Pfam" id="PF13524">
    <property type="entry name" value="Glyco_trans_1_2"/>
    <property type="match status" value="1"/>
</dbReference>
<dbReference type="Proteomes" id="UP000029518">
    <property type="component" value="Chromosome"/>
</dbReference>
<feature type="domain" description="Spore protein YkvP/CgeB glycosyl transferase-like" evidence="1">
    <location>
        <begin position="223"/>
        <end position="348"/>
    </location>
</feature>
<dbReference type="EMBL" id="CP009285">
    <property type="protein sequence ID" value="AIQ59422.1"/>
    <property type="molecule type" value="Genomic_DNA"/>
</dbReference>
<name>A0A089LF21_PAEBO</name>